<dbReference type="SUPFAM" id="SSF46785">
    <property type="entry name" value="Winged helix' DNA-binding domain"/>
    <property type="match status" value="1"/>
</dbReference>
<dbReference type="InterPro" id="IPR036388">
    <property type="entry name" value="WH-like_DNA-bd_sf"/>
</dbReference>
<evidence type="ECO:0000313" key="2">
    <source>
        <dbReference type="Proteomes" id="UP000428803"/>
    </source>
</evidence>
<dbReference type="InterPro" id="IPR036390">
    <property type="entry name" value="WH_DNA-bd_sf"/>
</dbReference>
<organism evidence="1 2">
    <name type="scientific">Sphingorhabdus lacus</name>
    <dbReference type="NCBI Taxonomy" id="392610"/>
    <lineage>
        <taxon>Bacteria</taxon>
        <taxon>Pseudomonadati</taxon>
        <taxon>Pseudomonadota</taxon>
        <taxon>Alphaproteobacteria</taxon>
        <taxon>Sphingomonadales</taxon>
        <taxon>Sphingomonadaceae</taxon>
        <taxon>Sphingorhabdus</taxon>
    </lineage>
</organism>
<accession>A0A6I6LD99</accession>
<proteinExistence type="predicted"/>
<dbReference type="AlphaFoldDB" id="A0A6I6LD99"/>
<dbReference type="Proteomes" id="UP000428803">
    <property type="component" value="Chromosome"/>
</dbReference>
<gene>
    <name evidence="1" type="ORF">EUU25_15900</name>
</gene>
<dbReference type="KEGG" id="slaa:EUU25_15900"/>
<sequence>MTVPLDDPVFLGRTVERLSTLIETQSEVIFKEHGVIIPVKSCSLMIQLARLEHATAADLARALNVSHQLVLQKLPKLMRLSLVTATQVLDDARKKSFSLTATGKRQIEIFLNCRDLVKQAYADLFDEVGDLFSLTNAFIGALEEKPLSKRTRNR</sequence>
<reference evidence="2" key="1">
    <citation type="submission" date="2019-01" db="EMBL/GenBank/DDBJ databases">
        <title>Sphingorhabdus lacus sp.nov., isolated from an oligotrophic freshwater lake.</title>
        <authorList>
            <person name="Park M."/>
        </authorList>
    </citation>
    <scope>NUCLEOTIDE SEQUENCE [LARGE SCALE GENOMIC DNA]</scope>
    <source>
        <strain evidence="2">IMCC1753</strain>
    </source>
</reference>
<protein>
    <submittedName>
        <fullName evidence="1">MarR family transcriptional regulator</fullName>
    </submittedName>
</protein>
<dbReference type="Gene3D" id="1.10.10.10">
    <property type="entry name" value="Winged helix-like DNA-binding domain superfamily/Winged helix DNA-binding domain"/>
    <property type="match status" value="1"/>
</dbReference>
<dbReference type="EMBL" id="CP035733">
    <property type="protein sequence ID" value="QGY81966.1"/>
    <property type="molecule type" value="Genomic_DNA"/>
</dbReference>
<evidence type="ECO:0000313" key="1">
    <source>
        <dbReference type="EMBL" id="QGY81966.1"/>
    </source>
</evidence>
<dbReference type="OrthoDB" id="7629608at2"/>
<name>A0A6I6LD99_9SPHN</name>
<keyword evidence="2" id="KW-1185">Reference proteome</keyword>
<dbReference type="RefSeq" id="WP_158902734.1">
    <property type="nucleotide sequence ID" value="NZ_CP035733.1"/>
</dbReference>